<dbReference type="PANTHER" id="PTHR42703:SF1">
    <property type="entry name" value="NA(+)_H(+) ANTIPORTER SUBUNIT D1"/>
    <property type="match status" value="1"/>
</dbReference>
<feature type="transmembrane region" description="Helical" evidence="8">
    <location>
        <begin position="32"/>
        <end position="53"/>
    </location>
</feature>
<feature type="domain" description="NADH:quinone oxidoreductase/Mrp antiporter transmembrane" evidence="9">
    <location>
        <begin position="126"/>
        <end position="412"/>
    </location>
</feature>
<keyword evidence="6 8" id="KW-0472">Membrane</keyword>
<evidence type="ECO:0000259" key="9">
    <source>
        <dbReference type="Pfam" id="PF00361"/>
    </source>
</evidence>
<protein>
    <submittedName>
        <fullName evidence="10">Multicomponent Na+:H+ antiporter subunit D</fullName>
    </submittedName>
</protein>
<feature type="transmembrane region" description="Helical" evidence="8">
    <location>
        <begin position="236"/>
        <end position="261"/>
    </location>
</feature>
<comment type="subcellular location">
    <subcellularLocation>
        <location evidence="1">Cell membrane</location>
        <topology evidence="1">Multi-pass membrane protein</topology>
    </subcellularLocation>
    <subcellularLocation>
        <location evidence="7">Membrane</location>
        <topology evidence="7">Multi-pass membrane protein</topology>
    </subcellularLocation>
</comment>
<evidence type="ECO:0000313" key="11">
    <source>
        <dbReference type="Proteomes" id="UP000555564"/>
    </source>
</evidence>
<feature type="transmembrane region" description="Helical" evidence="8">
    <location>
        <begin position="267"/>
        <end position="286"/>
    </location>
</feature>
<evidence type="ECO:0000256" key="1">
    <source>
        <dbReference type="ARBA" id="ARBA00004651"/>
    </source>
</evidence>
<evidence type="ECO:0000256" key="2">
    <source>
        <dbReference type="ARBA" id="ARBA00005346"/>
    </source>
</evidence>
<dbReference type="EMBL" id="JACHIU010000001">
    <property type="protein sequence ID" value="MBB6475447.1"/>
    <property type="molecule type" value="Genomic_DNA"/>
</dbReference>
<gene>
    <name evidence="10" type="ORF">BJ992_004878</name>
</gene>
<evidence type="ECO:0000256" key="3">
    <source>
        <dbReference type="ARBA" id="ARBA00022475"/>
    </source>
</evidence>
<feature type="transmembrane region" description="Helical" evidence="8">
    <location>
        <begin position="118"/>
        <end position="147"/>
    </location>
</feature>
<dbReference type="PANTHER" id="PTHR42703">
    <property type="entry name" value="NADH DEHYDROGENASE"/>
    <property type="match status" value="1"/>
</dbReference>
<feature type="transmembrane region" description="Helical" evidence="8">
    <location>
        <begin position="439"/>
        <end position="459"/>
    </location>
</feature>
<organism evidence="10 11">
    <name type="scientific">Sphaerisporangium rubeum</name>
    <dbReference type="NCBI Taxonomy" id="321317"/>
    <lineage>
        <taxon>Bacteria</taxon>
        <taxon>Bacillati</taxon>
        <taxon>Actinomycetota</taxon>
        <taxon>Actinomycetes</taxon>
        <taxon>Streptosporangiales</taxon>
        <taxon>Streptosporangiaceae</taxon>
        <taxon>Sphaerisporangium</taxon>
    </lineage>
</organism>
<dbReference type="InterPro" id="IPR001750">
    <property type="entry name" value="ND/Mrp_TM"/>
</dbReference>
<reference evidence="10 11" key="1">
    <citation type="submission" date="2020-08" db="EMBL/GenBank/DDBJ databases">
        <title>Sequencing the genomes of 1000 actinobacteria strains.</title>
        <authorList>
            <person name="Klenk H.-P."/>
        </authorList>
    </citation>
    <scope>NUCLEOTIDE SEQUENCE [LARGE SCALE GENOMIC DNA]</scope>
    <source>
        <strain evidence="10 11">DSM 44936</strain>
    </source>
</reference>
<accession>A0A7X0IHU2</accession>
<dbReference type="InterPro" id="IPR003918">
    <property type="entry name" value="NADH_UbQ_OxRdtase"/>
</dbReference>
<comment type="similarity">
    <text evidence="2">Belongs to the CPA3 antiporters (TC 2.A.63) subunit D family.</text>
</comment>
<dbReference type="RefSeq" id="WP_343072834.1">
    <property type="nucleotide sequence ID" value="NZ_JACHIU010000001.1"/>
</dbReference>
<feature type="transmembrane region" description="Helical" evidence="8">
    <location>
        <begin position="65"/>
        <end position="98"/>
    </location>
</feature>
<keyword evidence="11" id="KW-1185">Reference proteome</keyword>
<evidence type="ECO:0000256" key="4">
    <source>
        <dbReference type="ARBA" id="ARBA00022692"/>
    </source>
</evidence>
<keyword evidence="3" id="KW-1003">Cell membrane</keyword>
<dbReference type="GO" id="GO:0008137">
    <property type="term" value="F:NADH dehydrogenase (ubiquinone) activity"/>
    <property type="evidence" value="ECO:0007669"/>
    <property type="project" value="InterPro"/>
</dbReference>
<feature type="transmembrane region" description="Helical" evidence="8">
    <location>
        <begin position="362"/>
        <end position="380"/>
    </location>
</feature>
<feature type="transmembrane region" description="Helical" evidence="8">
    <location>
        <begin position="201"/>
        <end position="224"/>
    </location>
</feature>
<feature type="transmembrane region" description="Helical" evidence="8">
    <location>
        <begin position="293"/>
        <end position="315"/>
    </location>
</feature>
<dbReference type="AlphaFoldDB" id="A0A7X0IHU2"/>
<feature type="transmembrane region" description="Helical" evidence="8">
    <location>
        <begin position="159"/>
        <end position="181"/>
    </location>
</feature>
<dbReference type="InterPro" id="IPR050586">
    <property type="entry name" value="CPA3_Na-H_Antiporter_D"/>
</dbReference>
<evidence type="ECO:0000313" key="10">
    <source>
        <dbReference type="EMBL" id="MBB6475447.1"/>
    </source>
</evidence>
<dbReference type="PRINTS" id="PR01437">
    <property type="entry name" value="NUOXDRDTASE4"/>
</dbReference>
<comment type="caution">
    <text evidence="10">The sequence shown here is derived from an EMBL/GenBank/DDBJ whole genome shotgun (WGS) entry which is preliminary data.</text>
</comment>
<dbReference type="GO" id="GO:0042773">
    <property type="term" value="P:ATP synthesis coupled electron transport"/>
    <property type="evidence" value="ECO:0007669"/>
    <property type="project" value="InterPro"/>
</dbReference>
<evidence type="ECO:0000256" key="6">
    <source>
        <dbReference type="ARBA" id="ARBA00023136"/>
    </source>
</evidence>
<evidence type="ECO:0000256" key="8">
    <source>
        <dbReference type="SAM" id="Phobius"/>
    </source>
</evidence>
<name>A0A7X0IHU2_9ACTN</name>
<feature type="transmembrane region" description="Helical" evidence="8">
    <location>
        <begin position="400"/>
        <end position="419"/>
    </location>
</feature>
<dbReference type="Pfam" id="PF00361">
    <property type="entry name" value="Proton_antipo_M"/>
    <property type="match status" value="1"/>
</dbReference>
<keyword evidence="5 8" id="KW-1133">Transmembrane helix</keyword>
<dbReference type="GO" id="GO:0005886">
    <property type="term" value="C:plasma membrane"/>
    <property type="evidence" value="ECO:0007669"/>
    <property type="project" value="UniProtKB-SubCell"/>
</dbReference>
<feature type="transmembrane region" description="Helical" evidence="8">
    <location>
        <begin position="321"/>
        <end position="341"/>
    </location>
</feature>
<proteinExistence type="inferred from homology"/>
<evidence type="ECO:0000256" key="5">
    <source>
        <dbReference type="ARBA" id="ARBA00022989"/>
    </source>
</evidence>
<evidence type="ECO:0000256" key="7">
    <source>
        <dbReference type="RuleBase" id="RU000320"/>
    </source>
</evidence>
<keyword evidence="4 7" id="KW-0812">Transmembrane</keyword>
<dbReference type="Proteomes" id="UP000555564">
    <property type="component" value="Unassembled WGS sequence"/>
</dbReference>
<sequence length="485" mass="48276">MIGAALVLPTALALPAAGLLLAVPGRRALHRLTGAAAGVVALLTGGALLAATLDGAVPAQDVGGWAGHGIVFAADVLSALMVCVSAVLVLAGLAMAAATGEDADPRFVPLVLLLSAGMYGALLTADLFNLFVFVEVMLVPSYALLVMGGGARRVAAGRVYVTVNLFASTTLLAGIGLLYAVTGSVNLGELAGAARHSGAAAAAGAVVLLALAVKTAVVPLHGWLPRSYPCAPPAVTVLFSGLLTKIGLYAIIRIYAVVFAGAPEVRWVIMTAALLTMVIGVLGAVGEDTMRSILVFHMVSQIGYILLGLALFTAFGLAAAIFYLAQYILVKAALLACAGAVETTRGTGRLGALGGVASADPLLATTFMLAALSLAGLPPLSGFVAKLSLVRAAVPAGEHLAAATAVAVSLITLTSMIKIWSGVFRGTPPPGSAPPRGRLALTAPALALAVPSLVLGAGAQPLLTVAGAAAAGLVDTSAYVRAVTP</sequence>